<feature type="binding site" evidence="8">
    <location>
        <position position="102"/>
    </location>
    <ligand>
        <name>Zn(2+)</name>
        <dbReference type="ChEBI" id="CHEBI:29105"/>
        <note>catalytic</note>
    </ligand>
</feature>
<dbReference type="GO" id="GO:0046514">
    <property type="term" value="P:ceramide catabolic process"/>
    <property type="evidence" value="ECO:0007669"/>
    <property type="project" value="TreeGrafter"/>
</dbReference>
<keyword evidence="7" id="KW-0106">Calcium</keyword>
<evidence type="ECO:0000313" key="11">
    <source>
        <dbReference type="EMBL" id="CAE0440738.1"/>
    </source>
</evidence>
<evidence type="ECO:0000256" key="4">
    <source>
        <dbReference type="ARBA" id="ARBA00022801"/>
    </source>
</evidence>
<dbReference type="EMBL" id="HBIN01014371">
    <property type="protein sequence ID" value="CAE0440740.1"/>
    <property type="molecule type" value="Transcribed_RNA"/>
</dbReference>
<evidence type="ECO:0008006" key="16">
    <source>
        <dbReference type="Google" id="ProtNLM"/>
    </source>
</evidence>
<proteinExistence type="inferred from homology"/>
<evidence type="ECO:0000256" key="5">
    <source>
        <dbReference type="ARBA" id="ARBA00022989"/>
    </source>
</evidence>
<dbReference type="Pfam" id="PF05875">
    <property type="entry name" value="Ceramidase"/>
    <property type="match status" value="1"/>
</dbReference>
<feature type="transmembrane region" description="Helical" evidence="9">
    <location>
        <begin position="55"/>
        <end position="75"/>
    </location>
</feature>
<dbReference type="GO" id="GO:0016811">
    <property type="term" value="F:hydrolase activity, acting on carbon-nitrogen (but not peptide) bonds, in linear amides"/>
    <property type="evidence" value="ECO:0007669"/>
    <property type="project" value="InterPro"/>
</dbReference>
<dbReference type="PANTHER" id="PTHR46187:SF3">
    <property type="entry name" value="ALKALINE CERAMIDASE 3"/>
    <property type="match status" value="1"/>
</dbReference>
<keyword evidence="7" id="KW-0479">Metal-binding</keyword>
<protein>
    <recommendedName>
        <fullName evidence="16">Alkaline ceramidase</fullName>
    </recommendedName>
</protein>
<accession>A0A6S8DIS1</accession>
<reference evidence="10" key="1">
    <citation type="submission" date="2021-01" db="EMBL/GenBank/DDBJ databases">
        <authorList>
            <person name="Corre E."/>
            <person name="Pelletier E."/>
            <person name="Niang G."/>
            <person name="Scheremetjew M."/>
            <person name="Finn R."/>
            <person name="Kale V."/>
            <person name="Holt S."/>
            <person name="Cochrane G."/>
            <person name="Meng A."/>
            <person name="Brown T."/>
            <person name="Cohen L."/>
        </authorList>
    </citation>
    <scope>NUCLEOTIDE SEQUENCE</scope>
    <source>
        <strain evidence="10">GSBS06</strain>
    </source>
</reference>
<comment type="subcellular location">
    <subcellularLocation>
        <location evidence="1">Membrane</location>
        <topology evidence="1">Multi-pass membrane protein</topology>
    </subcellularLocation>
</comment>
<dbReference type="AlphaFoldDB" id="A0A6S8DIS1"/>
<dbReference type="EMBL" id="HBIN01014368">
    <property type="protein sequence ID" value="CAE0440737.1"/>
    <property type="molecule type" value="Transcribed_RNA"/>
</dbReference>
<dbReference type="PANTHER" id="PTHR46187">
    <property type="entry name" value="ALKALINE CERAMIDASE 3"/>
    <property type="match status" value="1"/>
</dbReference>
<evidence type="ECO:0000256" key="6">
    <source>
        <dbReference type="ARBA" id="ARBA00023136"/>
    </source>
</evidence>
<organism evidence="10">
    <name type="scientific">Aplanochytrium stocchinoi</name>
    <dbReference type="NCBI Taxonomy" id="215587"/>
    <lineage>
        <taxon>Eukaryota</taxon>
        <taxon>Sar</taxon>
        <taxon>Stramenopiles</taxon>
        <taxon>Bigyra</taxon>
        <taxon>Labyrinthulomycetes</taxon>
        <taxon>Thraustochytrida</taxon>
        <taxon>Thraustochytriidae</taxon>
        <taxon>Aplanochytrium</taxon>
    </lineage>
</organism>
<comment type="similarity">
    <text evidence="2">Belongs to the alkaline ceramidase family.</text>
</comment>
<feature type="binding site" evidence="8">
    <location>
        <position position="227"/>
    </location>
    <ligand>
        <name>Zn(2+)</name>
        <dbReference type="ChEBI" id="CHEBI:29105"/>
        <note>catalytic</note>
    </ligand>
</feature>
<keyword evidence="3 9" id="KW-0812">Transmembrane</keyword>
<keyword evidence="5 9" id="KW-1133">Transmembrane helix</keyword>
<keyword evidence="8" id="KW-0862">Zinc</keyword>
<evidence type="ECO:0000313" key="15">
    <source>
        <dbReference type="EMBL" id="CAE0440743.1"/>
    </source>
</evidence>
<dbReference type="GO" id="GO:0046872">
    <property type="term" value="F:metal ion binding"/>
    <property type="evidence" value="ECO:0007669"/>
    <property type="project" value="UniProtKB-KW"/>
</dbReference>
<feature type="transmembrane region" description="Helical" evidence="9">
    <location>
        <begin position="140"/>
        <end position="167"/>
    </location>
</feature>
<feature type="binding site" evidence="8">
    <location>
        <position position="231"/>
    </location>
    <ligand>
        <name>Zn(2+)</name>
        <dbReference type="ChEBI" id="CHEBI:29105"/>
        <note>catalytic</note>
    </ligand>
</feature>
<feature type="binding site" evidence="7">
    <location>
        <position position="41"/>
    </location>
    <ligand>
        <name>Ca(2+)</name>
        <dbReference type="ChEBI" id="CHEBI:29108"/>
    </ligand>
</feature>
<evidence type="ECO:0000256" key="8">
    <source>
        <dbReference type="PIRSR" id="PIRSR608901-2"/>
    </source>
</evidence>
<keyword evidence="4" id="KW-0378">Hydrolase</keyword>
<evidence type="ECO:0000313" key="12">
    <source>
        <dbReference type="EMBL" id="CAE0440740.1"/>
    </source>
</evidence>
<gene>
    <name evidence="10" type="ORF">ASTO00021_LOCUS10868</name>
    <name evidence="11" type="ORF">ASTO00021_LOCUS10869</name>
    <name evidence="12" type="ORF">ASTO00021_LOCUS10871</name>
    <name evidence="13" type="ORF">ASTO00021_LOCUS10872</name>
    <name evidence="14" type="ORF">ASTO00021_LOCUS10873</name>
    <name evidence="15" type="ORF">ASTO00021_LOCUS10874</name>
</gene>
<evidence type="ECO:0000313" key="13">
    <source>
        <dbReference type="EMBL" id="CAE0440741.1"/>
    </source>
</evidence>
<dbReference type="EMBL" id="HBIN01014373">
    <property type="protein sequence ID" value="CAE0440742.1"/>
    <property type="molecule type" value="Transcribed_RNA"/>
</dbReference>
<feature type="transmembrane region" description="Helical" evidence="9">
    <location>
        <begin position="188"/>
        <end position="209"/>
    </location>
</feature>
<feature type="binding site" evidence="7">
    <location>
        <position position="54"/>
    </location>
    <ligand>
        <name>Ca(2+)</name>
        <dbReference type="ChEBI" id="CHEBI:29108"/>
    </ligand>
</feature>
<name>A0A6S8DIS1_9STRA</name>
<feature type="transmembrane region" description="Helical" evidence="9">
    <location>
        <begin position="229"/>
        <end position="249"/>
    </location>
</feature>
<evidence type="ECO:0000256" key="1">
    <source>
        <dbReference type="ARBA" id="ARBA00004141"/>
    </source>
</evidence>
<evidence type="ECO:0000256" key="2">
    <source>
        <dbReference type="ARBA" id="ARBA00009780"/>
    </source>
</evidence>
<evidence type="ECO:0000313" key="14">
    <source>
        <dbReference type="EMBL" id="CAE0440742.1"/>
    </source>
</evidence>
<dbReference type="GO" id="GO:0005789">
    <property type="term" value="C:endoplasmic reticulum membrane"/>
    <property type="evidence" value="ECO:0007669"/>
    <property type="project" value="TreeGrafter"/>
</dbReference>
<evidence type="ECO:0000256" key="9">
    <source>
        <dbReference type="SAM" id="Phobius"/>
    </source>
</evidence>
<dbReference type="EMBL" id="HBIN01014369">
    <property type="protein sequence ID" value="CAE0440738.1"/>
    <property type="molecule type" value="Transcribed_RNA"/>
</dbReference>
<sequence>MDSKEETVGVMEALLLGVEKADEDDRLVEKRYWGKATGINWCERDYEHSEYIAEFWNTITNVGFIIVGVYGLFLVNKLKLPRRFTALSYCLIGLGLTSGFFHASLLWTGQKLDESFENVLLVILYHSDSMDQRIASLHSIIVTLGIFLITAFLFCEIHLIVIAILTLTKVRREAALAQLQVGEKLRLGLSRSIKIAGVSIVIGAICWLFDRLFCGVIRASPFNPQLHSWWHIFCAISLHQALVLAIAMYQFREKLEGKKTDDFDSILPLVVVNRFGLGDVKY</sequence>
<evidence type="ECO:0000256" key="7">
    <source>
        <dbReference type="PIRSR" id="PIRSR608901-1"/>
    </source>
</evidence>
<dbReference type="InterPro" id="IPR008901">
    <property type="entry name" value="ACER"/>
</dbReference>
<dbReference type="EMBL" id="HBIN01014372">
    <property type="protein sequence ID" value="CAE0440741.1"/>
    <property type="molecule type" value="Transcribed_RNA"/>
</dbReference>
<dbReference type="EMBL" id="HBIN01014374">
    <property type="protein sequence ID" value="CAE0440743.1"/>
    <property type="molecule type" value="Transcribed_RNA"/>
</dbReference>
<comment type="cofactor">
    <cofactor evidence="8">
        <name>Zn(2+)</name>
        <dbReference type="ChEBI" id="CHEBI:29105"/>
    </cofactor>
</comment>
<evidence type="ECO:0000313" key="10">
    <source>
        <dbReference type="EMBL" id="CAE0440737.1"/>
    </source>
</evidence>
<feature type="transmembrane region" description="Helical" evidence="9">
    <location>
        <begin position="87"/>
        <end position="107"/>
    </location>
</feature>
<evidence type="ECO:0000256" key="3">
    <source>
        <dbReference type="ARBA" id="ARBA00022692"/>
    </source>
</evidence>
<keyword evidence="6 9" id="KW-0472">Membrane</keyword>
<feature type="binding site" evidence="7">
    <location>
        <position position="43"/>
    </location>
    <ligand>
        <name>Ca(2+)</name>
        <dbReference type="ChEBI" id="CHEBI:29108"/>
    </ligand>
</feature>
<dbReference type="GO" id="GO:0046513">
    <property type="term" value="P:ceramide biosynthetic process"/>
    <property type="evidence" value="ECO:0007669"/>
    <property type="project" value="TreeGrafter"/>
</dbReference>